<dbReference type="SMART" id="SM00304">
    <property type="entry name" value="HAMP"/>
    <property type="match status" value="1"/>
</dbReference>
<dbReference type="Gene3D" id="3.30.450.20">
    <property type="entry name" value="PAS domain"/>
    <property type="match status" value="1"/>
</dbReference>
<keyword evidence="3 7" id="KW-1133">Transmembrane helix</keyword>
<evidence type="ECO:0000259" key="9">
    <source>
        <dbReference type="PROSITE" id="PS50885"/>
    </source>
</evidence>
<evidence type="ECO:0000256" key="7">
    <source>
        <dbReference type="SAM" id="Phobius"/>
    </source>
</evidence>
<keyword evidence="5" id="KW-0807">Transducer</keyword>
<dbReference type="Pfam" id="PF00672">
    <property type="entry name" value="HAMP"/>
    <property type="match status" value="1"/>
</dbReference>
<feature type="non-terminal residue" evidence="10">
    <location>
        <position position="340"/>
    </location>
</feature>
<gene>
    <name evidence="10" type="ORF">MNBD_GAMMA21-2498</name>
</gene>
<dbReference type="CDD" id="cd18774">
    <property type="entry name" value="PDC2_HK_sensor"/>
    <property type="match status" value="1"/>
</dbReference>
<dbReference type="GO" id="GO:0016020">
    <property type="term" value="C:membrane"/>
    <property type="evidence" value="ECO:0007669"/>
    <property type="project" value="UniProtKB-SubCell"/>
</dbReference>
<dbReference type="AlphaFoldDB" id="A0A3B1B4U9"/>
<evidence type="ECO:0000313" key="10">
    <source>
        <dbReference type="EMBL" id="VAX00097.1"/>
    </source>
</evidence>
<sequence length="340" mass="36634">MFFASPIQDLDEEDAFEILGVMVLKVKLKAINTIMNSNASWENIGMGKTGEVYLIGNDSALRSDARAMLEIKDKYLEDLAGINVKADLIKLIDLQATSSNRTKIENEVINLAISGATGTGIFDSPFGKETIAAYAPINFHELGWGIVSGIETSEAFAASEELVSEIKLSGLILTAVMISIAIVVGVLFSTMITRPIIKMSRTMREIEQTSDLTKRIEIKKKDELGTMAEAMNNMLEKFRYSLEQVAASTAMLTTSSEEMSAITQQTSANVNKQFGEIDQIATAINEMTATVQEVASNATNAAQAAATSSTQASSGKSIVESAMSAITDTSNELENVEQVI</sequence>
<dbReference type="CDD" id="cd06225">
    <property type="entry name" value="HAMP"/>
    <property type="match status" value="1"/>
</dbReference>
<dbReference type="GO" id="GO:0007165">
    <property type="term" value="P:signal transduction"/>
    <property type="evidence" value="ECO:0007669"/>
    <property type="project" value="UniProtKB-KW"/>
</dbReference>
<evidence type="ECO:0000256" key="5">
    <source>
        <dbReference type="ARBA" id="ARBA00023224"/>
    </source>
</evidence>
<dbReference type="SUPFAM" id="SSF58104">
    <property type="entry name" value="Methyl-accepting chemotaxis protein (MCP) signaling domain"/>
    <property type="match status" value="1"/>
</dbReference>
<keyword evidence="2 7" id="KW-0812">Transmembrane</keyword>
<keyword evidence="4 7" id="KW-0472">Membrane</keyword>
<comment type="similarity">
    <text evidence="6">Belongs to the methyl-accepting chemotaxis (MCP) protein family.</text>
</comment>
<evidence type="ECO:0000259" key="8">
    <source>
        <dbReference type="PROSITE" id="PS50111"/>
    </source>
</evidence>
<feature type="domain" description="HAMP" evidence="9">
    <location>
        <begin position="190"/>
        <end position="243"/>
    </location>
</feature>
<dbReference type="InterPro" id="IPR003660">
    <property type="entry name" value="HAMP_dom"/>
</dbReference>
<protein>
    <recommendedName>
        <fullName evidence="11">HAMP domain-containing protein</fullName>
    </recommendedName>
</protein>
<evidence type="ECO:0000256" key="1">
    <source>
        <dbReference type="ARBA" id="ARBA00004141"/>
    </source>
</evidence>
<dbReference type="PANTHER" id="PTHR32089:SF119">
    <property type="entry name" value="METHYL-ACCEPTING CHEMOTAXIS PROTEIN CTPL"/>
    <property type="match status" value="1"/>
</dbReference>
<evidence type="ECO:0000256" key="4">
    <source>
        <dbReference type="ARBA" id="ARBA00023136"/>
    </source>
</evidence>
<evidence type="ECO:0000256" key="2">
    <source>
        <dbReference type="ARBA" id="ARBA00022692"/>
    </source>
</evidence>
<evidence type="ECO:0000256" key="6">
    <source>
        <dbReference type="ARBA" id="ARBA00029447"/>
    </source>
</evidence>
<dbReference type="InterPro" id="IPR004089">
    <property type="entry name" value="MCPsignal_dom"/>
</dbReference>
<comment type="subcellular location">
    <subcellularLocation>
        <location evidence="1">Membrane</location>
        <topology evidence="1">Multi-pass membrane protein</topology>
    </subcellularLocation>
</comment>
<dbReference type="EMBL" id="UOFR01000071">
    <property type="protein sequence ID" value="VAX00097.1"/>
    <property type="molecule type" value="Genomic_DNA"/>
</dbReference>
<evidence type="ECO:0008006" key="11">
    <source>
        <dbReference type="Google" id="ProtNLM"/>
    </source>
</evidence>
<evidence type="ECO:0000256" key="3">
    <source>
        <dbReference type="ARBA" id="ARBA00022989"/>
    </source>
</evidence>
<accession>A0A3B1B4U9</accession>
<feature type="transmembrane region" description="Helical" evidence="7">
    <location>
        <begin position="171"/>
        <end position="193"/>
    </location>
</feature>
<name>A0A3B1B4U9_9ZZZZ</name>
<reference evidence="10" key="1">
    <citation type="submission" date="2018-06" db="EMBL/GenBank/DDBJ databases">
        <authorList>
            <person name="Zhirakovskaya E."/>
        </authorList>
    </citation>
    <scope>NUCLEOTIDE SEQUENCE</scope>
</reference>
<dbReference type="PROSITE" id="PS50885">
    <property type="entry name" value="HAMP"/>
    <property type="match status" value="1"/>
</dbReference>
<proteinExistence type="inferred from homology"/>
<dbReference type="PANTHER" id="PTHR32089">
    <property type="entry name" value="METHYL-ACCEPTING CHEMOTAXIS PROTEIN MCPB"/>
    <property type="match status" value="1"/>
</dbReference>
<dbReference type="Gene3D" id="1.10.287.950">
    <property type="entry name" value="Methyl-accepting chemotaxis protein"/>
    <property type="match status" value="1"/>
</dbReference>
<feature type="domain" description="Methyl-accepting transducer" evidence="8">
    <location>
        <begin position="248"/>
        <end position="340"/>
    </location>
</feature>
<dbReference type="PROSITE" id="PS50111">
    <property type="entry name" value="CHEMOTAXIS_TRANSDUC_2"/>
    <property type="match status" value="1"/>
</dbReference>
<organism evidence="10">
    <name type="scientific">hydrothermal vent metagenome</name>
    <dbReference type="NCBI Taxonomy" id="652676"/>
    <lineage>
        <taxon>unclassified sequences</taxon>
        <taxon>metagenomes</taxon>
        <taxon>ecological metagenomes</taxon>
    </lineage>
</organism>